<gene>
    <name evidence="4" type="ORF">C8Q71DRAFT_702246</name>
</gene>
<feature type="transmembrane region" description="Helical" evidence="3">
    <location>
        <begin position="309"/>
        <end position="329"/>
    </location>
</feature>
<feature type="transmembrane region" description="Helical" evidence="3">
    <location>
        <begin position="244"/>
        <end position="267"/>
    </location>
</feature>
<comment type="similarity">
    <text evidence="2">Belongs to the major facilitator superfamily. Monocarboxylate porter (TC 2.A.1.13) family.</text>
</comment>
<comment type="subcellular location">
    <subcellularLocation>
        <location evidence="1">Membrane</location>
        <topology evidence="1">Multi-pass membrane protein</topology>
    </subcellularLocation>
</comment>
<feature type="transmembrane region" description="Helical" evidence="3">
    <location>
        <begin position="380"/>
        <end position="401"/>
    </location>
</feature>
<dbReference type="RefSeq" id="XP_047782488.1">
    <property type="nucleotide sequence ID" value="XM_047920240.1"/>
</dbReference>
<dbReference type="Gene3D" id="1.20.1250.20">
    <property type="entry name" value="MFS general substrate transporter like domains"/>
    <property type="match status" value="1"/>
</dbReference>
<feature type="transmembrane region" description="Helical" evidence="3">
    <location>
        <begin position="35"/>
        <end position="56"/>
    </location>
</feature>
<proteinExistence type="inferred from homology"/>
<evidence type="ECO:0000256" key="2">
    <source>
        <dbReference type="ARBA" id="ARBA00006727"/>
    </source>
</evidence>
<feature type="transmembrane region" description="Helical" evidence="3">
    <location>
        <begin position="130"/>
        <end position="152"/>
    </location>
</feature>
<keyword evidence="5" id="KW-1185">Reference proteome</keyword>
<dbReference type="EMBL" id="JADCUA010000004">
    <property type="protein sequence ID" value="KAH9841022.1"/>
    <property type="molecule type" value="Genomic_DNA"/>
</dbReference>
<dbReference type="PANTHER" id="PTHR11360:SF284">
    <property type="entry name" value="EG:103B4.3 PROTEIN-RELATED"/>
    <property type="match status" value="1"/>
</dbReference>
<keyword evidence="3" id="KW-0812">Transmembrane</keyword>
<dbReference type="PANTHER" id="PTHR11360">
    <property type="entry name" value="MONOCARBOXYLATE TRANSPORTER"/>
    <property type="match status" value="1"/>
</dbReference>
<dbReference type="Pfam" id="PF07690">
    <property type="entry name" value="MFS_1"/>
    <property type="match status" value="1"/>
</dbReference>
<evidence type="ECO:0000313" key="5">
    <source>
        <dbReference type="Proteomes" id="UP000814176"/>
    </source>
</evidence>
<evidence type="ECO:0000256" key="1">
    <source>
        <dbReference type="ARBA" id="ARBA00004141"/>
    </source>
</evidence>
<keyword evidence="3" id="KW-1133">Transmembrane helix</keyword>
<dbReference type="InterPro" id="IPR011701">
    <property type="entry name" value="MFS"/>
</dbReference>
<dbReference type="InterPro" id="IPR036259">
    <property type="entry name" value="MFS_trans_sf"/>
</dbReference>
<feature type="transmembrane region" description="Helical" evidence="3">
    <location>
        <begin position="279"/>
        <end position="297"/>
    </location>
</feature>
<feature type="transmembrane region" description="Helical" evidence="3">
    <location>
        <begin position="335"/>
        <end position="360"/>
    </location>
</feature>
<reference evidence="4 5" key="1">
    <citation type="journal article" date="2021" name="Environ. Microbiol.">
        <title>Gene family expansions and transcriptome signatures uncover fungal adaptations to wood decay.</title>
        <authorList>
            <person name="Hage H."/>
            <person name="Miyauchi S."/>
            <person name="Viragh M."/>
            <person name="Drula E."/>
            <person name="Min B."/>
            <person name="Chaduli D."/>
            <person name="Navarro D."/>
            <person name="Favel A."/>
            <person name="Norest M."/>
            <person name="Lesage-Meessen L."/>
            <person name="Balint B."/>
            <person name="Merenyi Z."/>
            <person name="de Eugenio L."/>
            <person name="Morin E."/>
            <person name="Martinez A.T."/>
            <person name="Baldrian P."/>
            <person name="Stursova M."/>
            <person name="Martinez M.J."/>
            <person name="Novotny C."/>
            <person name="Magnuson J.K."/>
            <person name="Spatafora J.W."/>
            <person name="Maurice S."/>
            <person name="Pangilinan J."/>
            <person name="Andreopoulos W."/>
            <person name="LaButti K."/>
            <person name="Hundley H."/>
            <person name="Na H."/>
            <person name="Kuo A."/>
            <person name="Barry K."/>
            <person name="Lipzen A."/>
            <person name="Henrissat B."/>
            <person name="Riley R."/>
            <person name="Ahrendt S."/>
            <person name="Nagy L.G."/>
            <person name="Grigoriev I.V."/>
            <person name="Martin F."/>
            <person name="Rosso M.N."/>
        </authorList>
    </citation>
    <scope>NUCLEOTIDE SEQUENCE [LARGE SCALE GENOMIC DNA]</scope>
    <source>
        <strain evidence="4 5">CIRM-BRFM 1785</strain>
    </source>
</reference>
<dbReference type="SUPFAM" id="SSF103473">
    <property type="entry name" value="MFS general substrate transporter"/>
    <property type="match status" value="1"/>
</dbReference>
<comment type="caution">
    <text evidence="4">The sequence shown here is derived from an EMBL/GenBank/DDBJ whole genome shotgun (WGS) entry which is preliminary data.</text>
</comment>
<feature type="transmembrane region" description="Helical" evidence="3">
    <location>
        <begin position="106"/>
        <end position="124"/>
    </location>
</feature>
<evidence type="ECO:0000256" key="3">
    <source>
        <dbReference type="SAM" id="Phobius"/>
    </source>
</evidence>
<dbReference type="Proteomes" id="UP000814176">
    <property type="component" value="Unassembled WGS sequence"/>
</dbReference>
<evidence type="ECO:0000313" key="4">
    <source>
        <dbReference type="EMBL" id="KAH9841022.1"/>
    </source>
</evidence>
<dbReference type="GeneID" id="72000972"/>
<feature type="transmembrane region" description="Helical" evidence="3">
    <location>
        <begin position="76"/>
        <end position="94"/>
    </location>
</feature>
<feature type="transmembrane region" description="Helical" evidence="3">
    <location>
        <begin position="196"/>
        <end position="217"/>
    </location>
</feature>
<sequence>MDVEKEPPLGKVSTNLNTPLTPAAQSDQVIPDGGLWAWLAVIGGALVQFCTFGYSSSFGVYQAYYVLEGGFSSSDASWVGSLQFFLLFFMGLPAGKLFDAGYFRHMQVAGTLLYVFSLFMLSLANPRDYYQIILSQGIGMGIGSGFLLVPAISLQAQHWKKHRSLAMGIVLAGSSCGGIVYPIVLNRLIYHSSAGFPWAVRATGFLTLGLLIIAGSIMTTRMPPKPSASDSSEWQKFRAVLSDWAYITTLTGAFLVLWGLFFPYFYLQLWSNLHGLSSTISFYTIAILNAGSIAGRLIPNGLADVAGRFNVMCPIAFISTILLFSLFGVKSVAAVVIFAILYGFFSGASFGYFLVSFAILTGSPIDGALLGSQRNWTKSIVFSGVVMLAGSIILLIARYLFVKSRGLRVWDKI</sequence>
<feature type="transmembrane region" description="Helical" evidence="3">
    <location>
        <begin position="164"/>
        <end position="184"/>
    </location>
</feature>
<keyword evidence="3" id="KW-0472">Membrane</keyword>
<accession>A0ABQ8KRL8</accession>
<organism evidence="4 5">
    <name type="scientific">Rhodofomes roseus</name>
    <dbReference type="NCBI Taxonomy" id="34475"/>
    <lineage>
        <taxon>Eukaryota</taxon>
        <taxon>Fungi</taxon>
        <taxon>Dikarya</taxon>
        <taxon>Basidiomycota</taxon>
        <taxon>Agaricomycotina</taxon>
        <taxon>Agaricomycetes</taxon>
        <taxon>Polyporales</taxon>
        <taxon>Rhodofomes</taxon>
    </lineage>
</organism>
<protein>
    <submittedName>
        <fullName evidence="4">Major facilitator superfamily domain-containing protein</fullName>
    </submittedName>
</protein>
<name>A0ABQ8KRL8_9APHY</name>
<dbReference type="InterPro" id="IPR050327">
    <property type="entry name" value="Proton-linked_MCT"/>
</dbReference>